<feature type="region of interest" description="Disordered" evidence="6">
    <location>
        <begin position="1526"/>
        <end position="1545"/>
    </location>
</feature>
<dbReference type="PANTHER" id="PTHR30509:SF9">
    <property type="entry name" value="MULTIDRUG RESISTANCE PROTEIN MDTO"/>
    <property type="match status" value="1"/>
</dbReference>
<feature type="compositionally biased region" description="Polar residues" evidence="6">
    <location>
        <begin position="12"/>
        <end position="44"/>
    </location>
</feature>
<feature type="region of interest" description="Disordered" evidence="6">
    <location>
        <begin position="1147"/>
        <end position="1214"/>
    </location>
</feature>
<organism evidence="9 10">
    <name type="scientific">Leptomonas pyrrhocoris</name>
    <name type="common">Firebug parasite</name>
    <dbReference type="NCBI Taxonomy" id="157538"/>
    <lineage>
        <taxon>Eukaryota</taxon>
        <taxon>Discoba</taxon>
        <taxon>Euglenozoa</taxon>
        <taxon>Kinetoplastea</taxon>
        <taxon>Metakinetoplastina</taxon>
        <taxon>Trypanosomatida</taxon>
        <taxon>Trypanosomatidae</taxon>
        <taxon>Leishmaniinae</taxon>
        <taxon>Leptomonas</taxon>
    </lineage>
</organism>
<evidence type="ECO:0000256" key="5">
    <source>
        <dbReference type="ARBA" id="ARBA00023136"/>
    </source>
</evidence>
<keyword evidence="5 7" id="KW-0472">Membrane</keyword>
<feature type="transmembrane region" description="Helical" evidence="7">
    <location>
        <begin position="394"/>
        <end position="414"/>
    </location>
</feature>
<keyword evidence="10" id="KW-1185">Reference proteome</keyword>
<evidence type="ECO:0000256" key="7">
    <source>
        <dbReference type="SAM" id="Phobius"/>
    </source>
</evidence>
<dbReference type="EMBL" id="LGTL01000012">
    <property type="protein sequence ID" value="KPA78838.1"/>
    <property type="molecule type" value="Genomic_DNA"/>
</dbReference>
<feature type="region of interest" description="Disordered" evidence="6">
    <location>
        <begin position="1274"/>
        <end position="1335"/>
    </location>
</feature>
<dbReference type="GO" id="GO:0005886">
    <property type="term" value="C:plasma membrane"/>
    <property type="evidence" value="ECO:0007669"/>
    <property type="project" value="UniProtKB-SubCell"/>
</dbReference>
<feature type="compositionally biased region" description="Low complexity" evidence="6">
    <location>
        <begin position="62"/>
        <end position="85"/>
    </location>
</feature>
<dbReference type="VEuPathDB" id="TriTrypDB:LpyrH10_12_0980"/>
<dbReference type="PANTHER" id="PTHR30509">
    <property type="entry name" value="P-HYDROXYBENZOIC ACID EFFLUX PUMP SUBUNIT-RELATED"/>
    <property type="match status" value="1"/>
</dbReference>
<feature type="compositionally biased region" description="Basic and acidic residues" evidence="6">
    <location>
        <begin position="628"/>
        <end position="641"/>
    </location>
</feature>
<feature type="transmembrane region" description="Helical" evidence="7">
    <location>
        <begin position="891"/>
        <end position="911"/>
    </location>
</feature>
<dbReference type="RefSeq" id="XP_015657277.1">
    <property type="nucleotide sequence ID" value="XM_015804143.1"/>
</dbReference>
<evidence type="ECO:0000256" key="6">
    <source>
        <dbReference type="SAM" id="MobiDB-lite"/>
    </source>
</evidence>
<dbReference type="RefSeq" id="XP_015657276.1">
    <property type="nucleotide sequence ID" value="XM_015804142.1"/>
</dbReference>
<dbReference type="EMBL" id="LGTL01000012">
    <property type="protein sequence ID" value="KPA78837.1"/>
    <property type="molecule type" value="Genomic_DNA"/>
</dbReference>
<dbReference type="OMA" id="CESIMTE"/>
<evidence type="ECO:0000256" key="1">
    <source>
        <dbReference type="ARBA" id="ARBA00004651"/>
    </source>
</evidence>
<feature type="transmembrane region" description="Helical" evidence="7">
    <location>
        <begin position="866"/>
        <end position="884"/>
    </location>
</feature>
<feature type="transmembrane region" description="Helical" evidence="7">
    <location>
        <begin position="285"/>
        <end position="304"/>
    </location>
</feature>
<evidence type="ECO:0000256" key="3">
    <source>
        <dbReference type="ARBA" id="ARBA00022692"/>
    </source>
</evidence>
<feature type="compositionally biased region" description="Basic and acidic residues" evidence="6">
    <location>
        <begin position="1380"/>
        <end position="1390"/>
    </location>
</feature>
<feature type="region of interest" description="Disordered" evidence="6">
    <location>
        <begin position="1380"/>
        <end position="1414"/>
    </location>
</feature>
<reference evidence="9 10" key="1">
    <citation type="submission" date="2015-07" db="EMBL/GenBank/DDBJ databases">
        <title>High-quality genome of monoxenous trypanosomatid Leptomonas pyrrhocoris.</title>
        <authorList>
            <person name="Flegontov P."/>
            <person name="Butenko A."/>
            <person name="Firsov S."/>
            <person name="Vlcek C."/>
            <person name="Logacheva M.D."/>
            <person name="Field M."/>
            <person name="Filatov D."/>
            <person name="Flegontova O."/>
            <person name="Gerasimov E."/>
            <person name="Jackson A.P."/>
            <person name="Kelly S."/>
            <person name="Opperdoes F."/>
            <person name="O'Reilly A."/>
            <person name="Votypka J."/>
            <person name="Yurchenko V."/>
            <person name="Lukes J."/>
        </authorList>
    </citation>
    <scope>NUCLEOTIDE SEQUENCE [LARGE SCALE GENOMIC DNA]</scope>
    <source>
        <strain evidence="9">H10</strain>
    </source>
</reference>
<evidence type="ECO:0000313" key="8">
    <source>
        <dbReference type="EMBL" id="KPA78837.1"/>
    </source>
</evidence>
<accession>A0A0M9FYP2</accession>
<dbReference type="RefSeq" id="XP_015657279.1">
    <property type="nucleotide sequence ID" value="XM_015804145.1"/>
</dbReference>
<dbReference type="GeneID" id="26906210"/>
<proteinExistence type="predicted"/>
<gene>
    <name evidence="8" type="ORF">ABB37_05919</name>
    <name evidence="9" type="ORF">ABB37_05920</name>
</gene>
<evidence type="ECO:0000313" key="9">
    <source>
        <dbReference type="EMBL" id="KPA78840.1"/>
    </source>
</evidence>
<dbReference type="VEuPathDB" id="TriTrypDB:LpyrH10_12_0970"/>
<comment type="caution">
    <text evidence="9">The sequence shown here is derived from an EMBL/GenBank/DDBJ whole genome shotgun (WGS) entry which is preliminary data.</text>
</comment>
<dbReference type="EMBL" id="LGTL01000012">
    <property type="protein sequence ID" value="KPA78840.1"/>
    <property type="molecule type" value="Genomic_DNA"/>
</dbReference>
<feature type="transmembrane region" description="Helical" evidence="7">
    <location>
        <begin position="364"/>
        <end position="387"/>
    </location>
</feature>
<feature type="transmembrane region" description="Helical" evidence="7">
    <location>
        <begin position="468"/>
        <end position="489"/>
    </location>
</feature>
<feature type="compositionally biased region" description="Gly residues" evidence="6">
    <location>
        <begin position="1153"/>
        <end position="1175"/>
    </location>
</feature>
<feature type="compositionally biased region" description="Low complexity" evidence="6">
    <location>
        <begin position="107"/>
        <end position="119"/>
    </location>
</feature>
<sequence>MMDEDNVDKGSHSTPAKRTEGVSASSRTDGAATPQSTHTPSHSAQVDALPVPSPPPRDEDASNAPSAPPSAEGAAASPGAPRPSNLGAGGPAQRRATDARVSFRLSADAAMQKDAAAGAPRAPDEGEARVFSAPAVPPSPRCSDAGGGGQRSVVHAMSAAPCDGTEQSTTSPPATADGSDASHGASLPSLPPDEPAPEFIEFLEDPEDDGYGFRSFFDAITNPQFYTRIQYSLRTVAFVTLPLYTLSLHPNTQYRLGFPQLLVASIVSTSTHRPTVGEQIGTHSWAWRGIIYMLILGSLSDAWGSVYHKGAWYGLLAAGIFCAGLVNNGRMRRFMFLYYYLYMMELRTFNYYFDRVPVSNAAYMAAYCLLGSVMGVAANIIPFPCLISEEVDAIITKIFGGFGKLLFGMINFVWSSDVHAATFFYDNQTPFTSVEAVLSQMSSLLWFASWEPMEFPLRNPIRRVKLTLLRRIMALAYAAFSCGRTIAAFRQQQADRIAMHKIRCRLYEAAYRSSVRTIEDVRTPLALHGGDPSHSASHGDAAAEAARREAKESVAALRANSYTYVTDFAAVLMQAMALIGATESTPEQLLKKVPFDELRTKATLMRRNLRLEMLQVMKMQSEMVARQRAREQAGAHSRAEEADADAEDSEATTAFSEERSSECPSAAPRSAAERCRFGKADARLILEHRAVIDSFDVFLRINEIFFHLLMGMIAGEVVNFGDQMAEYKPAESLFRRWWRHYIVEAWDGFWSELWYRMTLARPTDYRAVKDAVRMTCAYVGAVVLNTELWNPPEGLYFFGVSPLMGLPVEEESLSMGICRIGGNTLGCALGYLIHHNTHNFAQEIAMTLCFTFVLRSCQYHPQYGQFFFYGAVITLAGLATAMVFNDVGGPLLASSYTVMAYVISCVFIFPIDCRRVCYNFRSKLTKVVSETIDDVAFTARLPMEYSDDADDADGGDNNEPVAYPAYNTEPMQMCSQLNVELTLVERLQMMCDKWAPFAARDLVIRGSAQFPAAPNSLVTLAHDRLVANLRLLVFGVQLLHRPRSAAPSPTIDRLVRGSLADFLDDFADAVRLVGADHVQALQQARAWSYPRHLRRVSQLRRLRVRLYALMHECYVLVANNTSKGTFGMTAEDFDQLRLESAARRVPAATAAAGGRGGQGGPTLPGNGGGGGGGGKYPEEPYGLQESSLVPGAGGSRVDGVAPPSLSDTVKYDRSFPAPSERIEVRAGEDAPMHNLSFADRFLMARRDEELAEEAQPPRNFPSRCASPFGAYTPAEPLFLDDAGSESRAPPQQQQQHRRGSFCQAFFSPGRSSFPSSPHPSAAEASPSAASPTAGRRRARLYVHRAHLQQSGAEPAEVGPPTTGDAVREVEQMLKGEKKRLEAAEQDDAKARVGPSDGAAGVSSPQREHPPVMPSAARRSVSRLILLPDEGPEPRAALYKGPGFTFVEDVFDVPRSTDFSAITTILLSCESIMTVLESLPGSLNSLVNYDKQLEESSIATAFLDKWSARLIEYRKAIYDRYHYPKPPPQKHRPLNTQEDPFEDWQF</sequence>
<comment type="subcellular location">
    <subcellularLocation>
        <location evidence="1">Cell membrane</location>
        <topology evidence="1">Multi-pass membrane protein</topology>
    </subcellularLocation>
</comment>
<dbReference type="OrthoDB" id="274219at2759"/>
<protein>
    <submittedName>
        <fullName evidence="9">Uncharacterized protein</fullName>
    </submittedName>
</protein>
<evidence type="ECO:0000313" key="10">
    <source>
        <dbReference type="Proteomes" id="UP000037923"/>
    </source>
</evidence>
<dbReference type="EMBL" id="LGTL01000012">
    <property type="protein sequence ID" value="KPA78841.1"/>
    <property type="molecule type" value="Genomic_DNA"/>
</dbReference>
<dbReference type="Proteomes" id="UP000037923">
    <property type="component" value="Unassembled WGS sequence"/>
</dbReference>
<keyword evidence="4 7" id="KW-1133">Transmembrane helix</keyword>
<keyword evidence="3 7" id="KW-0812">Transmembrane</keyword>
<evidence type="ECO:0000256" key="4">
    <source>
        <dbReference type="ARBA" id="ARBA00022989"/>
    </source>
</evidence>
<dbReference type="RefSeq" id="XP_015657278.1">
    <property type="nucleotide sequence ID" value="XM_015804144.1"/>
</dbReference>
<feature type="compositionally biased region" description="Low complexity" evidence="6">
    <location>
        <begin position="1304"/>
        <end position="1333"/>
    </location>
</feature>
<feature type="region of interest" description="Disordered" evidence="6">
    <location>
        <begin position="1"/>
        <end position="197"/>
    </location>
</feature>
<feature type="region of interest" description="Disordered" evidence="6">
    <location>
        <begin position="625"/>
        <end position="668"/>
    </location>
</feature>
<dbReference type="EMBL" id="LGTL01000012">
    <property type="protein sequence ID" value="KPA78839.1"/>
    <property type="molecule type" value="Genomic_DNA"/>
</dbReference>
<evidence type="ECO:0000256" key="2">
    <source>
        <dbReference type="ARBA" id="ARBA00022475"/>
    </source>
</evidence>
<name>A0A0M9FYP2_LEPPY</name>
<keyword evidence="2" id="KW-1003">Cell membrane</keyword>
<dbReference type="RefSeq" id="XP_015657280.1">
    <property type="nucleotide sequence ID" value="XM_015804146.1"/>
</dbReference>
<dbReference type="GeneID" id="26906209"/>
<feature type="transmembrane region" description="Helical" evidence="7">
    <location>
        <begin position="310"/>
        <end position="327"/>
    </location>
</feature>